<proteinExistence type="inferred from homology"/>
<keyword evidence="7" id="KW-0813">Transport</keyword>
<evidence type="ECO:0000256" key="6">
    <source>
        <dbReference type="ARBA" id="ARBA00023136"/>
    </source>
</evidence>
<gene>
    <name evidence="8" type="ORF">GWK10_00305</name>
</gene>
<accession>A0A6M0CI71</accession>
<dbReference type="GO" id="GO:0015031">
    <property type="term" value="P:protein transport"/>
    <property type="evidence" value="ECO:0007669"/>
    <property type="project" value="UniProtKB-KW"/>
</dbReference>
<keyword evidence="9" id="KW-1185">Reference proteome</keyword>
<dbReference type="AlphaFoldDB" id="A0A6M0CI71"/>
<keyword evidence="7" id="KW-0653">Protein transport</keyword>
<name>A0A6M0CI71_9FLAO</name>
<dbReference type="RefSeq" id="WP_164028906.1">
    <property type="nucleotide sequence ID" value="NZ_JAABOQ010000001.1"/>
</dbReference>
<evidence type="ECO:0000313" key="9">
    <source>
        <dbReference type="Proteomes" id="UP000474296"/>
    </source>
</evidence>
<dbReference type="Proteomes" id="UP000474296">
    <property type="component" value="Unassembled WGS sequence"/>
</dbReference>
<comment type="similarity">
    <text evidence="2 7">Belongs to the ExbD/TolR family.</text>
</comment>
<keyword evidence="3" id="KW-1003">Cell membrane</keyword>
<dbReference type="PANTHER" id="PTHR30558:SF3">
    <property type="entry name" value="BIOPOLYMER TRANSPORT PROTEIN EXBD-RELATED"/>
    <property type="match status" value="1"/>
</dbReference>
<dbReference type="PANTHER" id="PTHR30558">
    <property type="entry name" value="EXBD MEMBRANE COMPONENT OF PMF-DRIVEN MACROMOLECULE IMPORT SYSTEM"/>
    <property type="match status" value="1"/>
</dbReference>
<dbReference type="EMBL" id="JAABOQ010000001">
    <property type="protein sequence ID" value="NER15629.1"/>
    <property type="molecule type" value="Genomic_DNA"/>
</dbReference>
<keyword evidence="4 7" id="KW-0812">Transmembrane</keyword>
<dbReference type="GO" id="GO:0022857">
    <property type="term" value="F:transmembrane transporter activity"/>
    <property type="evidence" value="ECO:0007669"/>
    <property type="project" value="InterPro"/>
</dbReference>
<evidence type="ECO:0000256" key="5">
    <source>
        <dbReference type="ARBA" id="ARBA00022989"/>
    </source>
</evidence>
<dbReference type="InterPro" id="IPR003400">
    <property type="entry name" value="ExbD"/>
</dbReference>
<comment type="caution">
    <text evidence="8">The sequence shown here is derived from an EMBL/GenBank/DDBJ whole genome shotgun (WGS) entry which is preliminary data.</text>
</comment>
<keyword evidence="6" id="KW-0472">Membrane</keyword>
<evidence type="ECO:0000313" key="8">
    <source>
        <dbReference type="EMBL" id="NER15629.1"/>
    </source>
</evidence>
<evidence type="ECO:0000256" key="3">
    <source>
        <dbReference type="ARBA" id="ARBA00022475"/>
    </source>
</evidence>
<comment type="subcellular location">
    <subcellularLocation>
        <location evidence="1">Cell membrane</location>
        <topology evidence="1">Single-pass membrane protein</topology>
    </subcellularLocation>
    <subcellularLocation>
        <location evidence="7">Cell membrane</location>
        <topology evidence="7">Single-pass type II membrane protein</topology>
    </subcellularLocation>
</comment>
<sequence length="183" mass="20616">MRFKKEPGLNAGSMADIAFLMLIFFLVVTKIEADEGINTRLASNQETPIIDINKRNILQVSLNDKNEVFVEDGVAEVEELTELAKAFIDNNGDGSCDYCDGKQLATSSDNPDQAIVSLQHMRTTDYKFYVTVQNELIKAYNELRNEEAIQSLGRSFNELSSTEQKEIKKKYPRKLSEIPLASN</sequence>
<keyword evidence="5" id="KW-1133">Transmembrane helix</keyword>
<protein>
    <submittedName>
        <fullName evidence="8">Biopolymer transporter ExbD</fullName>
    </submittedName>
</protein>
<organism evidence="8 9">
    <name type="scientific">Spongiivirga citrea</name>
    <dbReference type="NCBI Taxonomy" id="1481457"/>
    <lineage>
        <taxon>Bacteria</taxon>
        <taxon>Pseudomonadati</taxon>
        <taxon>Bacteroidota</taxon>
        <taxon>Flavobacteriia</taxon>
        <taxon>Flavobacteriales</taxon>
        <taxon>Flavobacteriaceae</taxon>
        <taxon>Spongiivirga</taxon>
    </lineage>
</organism>
<evidence type="ECO:0000256" key="1">
    <source>
        <dbReference type="ARBA" id="ARBA00004162"/>
    </source>
</evidence>
<evidence type="ECO:0000256" key="4">
    <source>
        <dbReference type="ARBA" id="ARBA00022692"/>
    </source>
</evidence>
<evidence type="ECO:0000256" key="2">
    <source>
        <dbReference type="ARBA" id="ARBA00005811"/>
    </source>
</evidence>
<reference evidence="8 9" key="1">
    <citation type="submission" date="2020-01" db="EMBL/GenBank/DDBJ databases">
        <title>Spongiivirga citrea KCTC 32990T.</title>
        <authorList>
            <person name="Wang G."/>
        </authorList>
    </citation>
    <scope>NUCLEOTIDE SEQUENCE [LARGE SCALE GENOMIC DNA]</scope>
    <source>
        <strain evidence="8 9">KCTC 32990</strain>
    </source>
</reference>
<evidence type="ECO:0000256" key="7">
    <source>
        <dbReference type="RuleBase" id="RU003879"/>
    </source>
</evidence>
<dbReference type="Pfam" id="PF02472">
    <property type="entry name" value="ExbD"/>
    <property type="match status" value="1"/>
</dbReference>
<dbReference type="GO" id="GO:0005886">
    <property type="term" value="C:plasma membrane"/>
    <property type="evidence" value="ECO:0007669"/>
    <property type="project" value="UniProtKB-SubCell"/>
</dbReference>